<protein>
    <submittedName>
        <fullName evidence="4">TetR family transcriptional regulator</fullName>
    </submittedName>
</protein>
<dbReference type="GO" id="GO:0000976">
    <property type="term" value="F:transcription cis-regulatory region binding"/>
    <property type="evidence" value="ECO:0007669"/>
    <property type="project" value="TreeGrafter"/>
</dbReference>
<name>A0A2A9EEI0_9MICO</name>
<evidence type="ECO:0000256" key="2">
    <source>
        <dbReference type="PROSITE-ProRule" id="PRU00335"/>
    </source>
</evidence>
<feature type="DNA-binding region" description="H-T-H motif" evidence="2">
    <location>
        <begin position="40"/>
        <end position="59"/>
    </location>
</feature>
<keyword evidence="5" id="KW-1185">Reference proteome</keyword>
<gene>
    <name evidence="4" type="ORF">ATL41_1419</name>
</gene>
<dbReference type="SUPFAM" id="SSF48498">
    <property type="entry name" value="Tetracyclin repressor-like, C-terminal domain"/>
    <property type="match status" value="1"/>
</dbReference>
<accession>A0A2A9EEI0</accession>
<evidence type="ECO:0000259" key="3">
    <source>
        <dbReference type="PROSITE" id="PS50977"/>
    </source>
</evidence>
<dbReference type="Pfam" id="PF00440">
    <property type="entry name" value="TetR_N"/>
    <property type="match status" value="1"/>
</dbReference>
<dbReference type="Proteomes" id="UP000221394">
    <property type="component" value="Unassembled WGS sequence"/>
</dbReference>
<dbReference type="PANTHER" id="PTHR30055:SF226">
    <property type="entry name" value="HTH-TYPE TRANSCRIPTIONAL REGULATOR PKSA"/>
    <property type="match status" value="1"/>
</dbReference>
<reference evidence="4 5" key="1">
    <citation type="submission" date="2017-10" db="EMBL/GenBank/DDBJ databases">
        <title>Sequencing the genomes of 1000 actinobacteria strains.</title>
        <authorList>
            <person name="Klenk H.-P."/>
        </authorList>
    </citation>
    <scope>NUCLEOTIDE SEQUENCE [LARGE SCALE GENOMIC DNA]</scope>
    <source>
        <strain evidence="4 5">DSM 21574</strain>
    </source>
</reference>
<evidence type="ECO:0000313" key="4">
    <source>
        <dbReference type="EMBL" id="PFG36685.1"/>
    </source>
</evidence>
<dbReference type="EMBL" id="PDJH01000001">
    <property type="protein sequence ID" value="PFG36685.1"/>
    <property type="molecule type" value="Genomic_DNA"/>
</dbReference>
<dbReference type="InterPro" id="IPR036271">
    <property type="entry name" value="Tet_transcr_reg_TetR-rel_C_sf"/>
</dbReference>
<feature type="domain" description="HTH tetR-type" evidence="3">
    <location>
        <begin position="17"/>
        <end position="77"/>
    </location>
</feature>
<dbReference type="SUPFAM" id="SSF46689">
    <property type="entry name" value="Homeodomain-like"/>
    <property type="match status" value="1"/>
</dbReference>
<dbReference type="Gene3D" id="1.10.10.60">
    <property type="entry name" value="Homeodomain-like"/>
    <property type="match status" value="1"/>
</dbReference>
<dbReference type="RefSeq" id="WP_098457837.1">
    <property type="nucleotide sequence ID" value="NZ_PDJH01000001.1"/>
</dbReference>
<evidence type="ECO:0000313" key="5">
    <source>
        <dbReference type="Proteomes" id="UP000221394"/>
    </source>
</evidence>
<dbReference type="InterPro" id="IPR009057">
    <property type="entry name" value="Homeodomain-like_sf"/>
</dbReference>
<comment type="caution">
    <text evidence="4">The sequence shown here is derived from an EMBL/GenBank/DDBJ whole genome shotgun (WGS) entry which is preliminary data.</text>
</comment>
<dbReference type="OrthoDB" id="3172830at2"/>
<keyword evidence="1 2" id="KW-0238">DNA-binding</keyword>
<dbReference type="GO" id="GO:0003700">
    <property type="term" value="F:DNA-binding transcription factor activity"/>
    <property type="evidence" value="ECO:0007669"/>
    <property type="project" value="TreeGrafter"/>
</dbReference>
<dbReference type="AlphaFoldDB" id="A0A2A9EEI0"/>
<dbReference type="InterPro" id="IPR050109">
    <property type="entry name" value="HTH-type_TetR-like_transc_reg"/>
</dbReference>
<dbReference type="InterPro" id="IPR001647">
    <property type="entry name" value="HTH_TetR"/>
</dbReference>
<dbReference type="PRINTS" id="PR00455">
    <property type="entry name" value="HTHTETR"/>
</dbReference>
<dbReference type="Gene3D" id="1.10.357.10">
    <property type="entry name" value="Tetracycline Repressor, domain 2"/>
    <property type="match status" value="1"/>
</dbReference>
<organism evidence="4 5">
    <name type="scientific">Flavimobilis soli</name>
    <dbReference type="NCBI Taxonomy" id="442709"/>
    <lineage>
        <taxon>Bacteria</taxon>
        <taxon>Bacillati</taxon>
        <taxon>Actinomycetota</taxon>
        <taxon>Actinomycetes</taxon>
        <taxon>Micrococcales</taxon>
        <taxon>Jonesiaceae</taxon>
        <taxon>Flavimobilis</taxon>
    </lineage>
</organism>
<dbReference type="PANTHER" id="PTHR30055">
    <property type="entry name" value="HTH-TYPE TRANSCRIPTIONAL REGULATOR RUTR"/>
    <property type="match status" value="1"/>
</dbReference>
<evidence type="ECO:0000256" key="1">
    <source>
        <dbReference type="ARBA" id="ARBA00023125"/>
    </source>
</evidence>
<proteinExistence type="predicted"/>
<sequence length="195" mass="20594">MSDATTPRTDGHAARRRGTRAQVIEAAVRLVAERGFSATSVDDIALAAGVAKGSVYYNFTSKSEILEAALAEGSERLQTTINEARGDLRGREALSAVVGALLSSMQANPDFAKLMAAEVFRVEREWQETIGALRAVTIATFADVVGEISPGEDASLVGAATFGAVLVAGLEWLLFQPDRSVEDVRASVLRLTAGL</sequence>
<dbReference type="PROSITE" id="PS50977">
    <property type="entry name" value="HTH_TETR_2"/>
    <property type="match status" value="1"/>
</dbReference>